<protein>
    <submittedName>
        <fullName evidence="3">Coiled-coil-helix-coiled-coil-helix domain-containing protein 1-like</fullName>
    </submittedName>
</protein>
<proteinExistence type="predicted"/>
<evidence type="ECO:0000256" key="1">
    <source>
        <dbReference type="SAM" id="MobiDB-lite"/>
    </source>
</evidence>
<dbReference type="PROSITE" id="PS51808">
    <property type="entry name" value="CHCH"/>
    <property type="match status" value="1"/>
</dbReference>
<dbReference type="PANTHER" id="PTHR31278:SF2">
    <property type="entry name" value="SMALL RIBOSOMAL SUBUNIT PROTEIN MS37"/>
    <property type="match status" value="1"/>
</dbReference>
<dbReference type="GeneID" id="100372916"/>
<dbReference type="Proteomes" id="UP000694865">
    <property type="component" value="Unplaced"/>
</dbReference>
<dbReference type="RefSeq" id="XP_002734257.1">
    <property type="nucleotide sequence ID" value="XM_002734211.2"/>
</dbReference>
<organism evidence="2 3">
    <name type="scientific">Saccoglossus kowalevskii</name>
    <name type="common">Acorn worm</name>
    <dbReference type="NCBI Taxonomy" id="10224"/>
    <lineage>
        <taxon>Eukaryota</taxon>
        <taxon>Metazoa</taxon>
        <taxon>Hemichordata</taxon>
        <taxon>Enteropneusta</taxon>
        <taxon>Harrimaniidae</taxon>
        <taxon>Saccoglossus</taxon>
    </lineage>
</organism>
<reference evidence="3" key="1">
    <citation type="submission" date="2025-08" db="UniProtKB">
        <authorList>
            <consortium name="RefSeq"/>
        </authorList>
    </citation>
    <scope>IDENTIFICATION</scope>
    <source>
        <tissue evidence="3">Testes</tissue>
    </source>
</reference>
<accession>A0ABM0GP52</accession>
<feature type="region of interest" description="Disordered" evidence="1">
    <location>
        <begin position="91"/>
        <end position="110"/>
    </location>
</feature>
<keyword evidence="2" id="KW-1185">Reference proteome</keyword>
<gene>
    <name evidence="3" type="primary">LOC100372916</name>
</gene>
<feature type="compositionally biased region" description="Basic and acidic residues" evidence="1">
    <location>
        <begin position="91"/>
        <end position="102"/>
    </location>
</feature>
<evidence type="ECO:0000313" key="3">
    <source>
        <dbReference type="RefSeq" id="XP_002734257.1"/>
    </source>
</evidence>
<dbReference type="PANTHER" id="PTHR31278">
    <property type="entry name" value="CHCHD1"/>
    <property type="match status" value="1"/>
</dbReference>
<dbReference type="InterPro" id="IPR009069">
    <property type="entry name" value="Cys_alpha_HP_mot_SF"/>
</dbReference>
<dbReference type="InterPro" id="IPR033620">
    <property type="entry name" value="Ribosomal_mS37_met"/>
</dbReference>
<sequence>MSNPRQLLWKARMAIPANRYKRGPVAVTKKPILDDRVSSKKSETGSAPCIEEMSVLMTCWKKFDYIDSDCMEEITAFQKCTAQAQQNRKAMMEAMKKGESKSSKLTSKQINRLLSRYPQPKVITESIE</sequence>
<evidence type="ECO:0000313" key="2">
    <source>
        <dbReference type="Proteomes" id="UP000694865"/>
    </source>
</evidence>
<dbReference type="SUPFAM" id="SSF47072">
    <property type="entry name" value="Cysteine alpha-hairpin motif"/>
    <property type="match status" value="1"/>
</dbReference>
<name>A0ABM0GP52_SACKO</name>